<accession>A0AA88IFC8</accession>
<keyword evidence="1" id="KW-0812">Transmembrane</keyword>
<keyword evidence="3" id="KW-1185">Reference proteome</keyword>
<reference evidence="2" key="1">
    <citation type="submission" date="2023-07" db="EMBL/GenBank/DDBJ databases">
        <title>Chromosome-level genome assembly of Artemia franciscana.</title>
        <authorList>
            <person name="Jo E."/>
        </authorList>
    </citation>
    <scope>NUCLEOTIDE SEQUENCE</scope>
    <source>
        <tissue evidence="2">Whole body</tissue>
    </source>
</reference>
<dbReference type="EMBL" id="JAVRJZ010000001">
    <property type="protein sequence ID" value="KAK2727098.1"/>
    <property type="molecule type" value="Genomic_DNA"/>
</dbReference>
<dbReference type="AlphaFoldDB" id="A0AA88IFC8"/>
<organism evidence="2 3">
    <name type="scientific">Artemia franciscana</name>
    <name type="common">Brine shrimp</name>
    <name type="synonym">Artemia sanfranciscana</name>
    <dbReference type="NCBI Taxonomy" id="6661"/>
    <lineage>
        <taxon>Eukaryota</taxon>
        <taxon>Metazoa</taxon>
        <taxon>Ecdysozoa</taxon>
        <taxon>Arthropoda</taxon>
        <taxon>Crustacea</taxon>
        <taxon>Branchiopoda</taxon>
        <taxon>Anostraca</taxon>
        <taxon>Artemiidae</taxon>
        <taxon>Artemia</taxon>
    </lineage>
</organism>
<gene>
    <name evidence="2" type="ORF">QYM36_007817</name>
</gene>
<protein>
    <submittedName>
        <fullName evidence="2">Uncharacterized protein</fullName>
    </submittedName>
</protein>
<keyword evidence="1" id="KW-0472">Membrane</keyword>
<keyword evidence="1" id="KW-1133">Transmembrane helix</keyword>
<proteinExistence type="predicted"/>
<evidence type="ECO:0000313" key="3">
    <source>
        <dbReference type="Proteomes" id="UP001187531"/>
    </source>
</evidence>
<name>A0AA88IFC8_ARTSF</name>
<evidence type="ECO:0000313" key="2">
    <source>
        <dbReference type="EMBL" id="KAK2727098.1"/>
    </source>
</evidence>
<dbReference type="Proteomes" id="UP001187531">
    <property type="component" value="Unassembled WGS sequence"/>
</dbReference>
<comment type="caution">
    <text evidence="2">The sequence shown here is derived from an EMBL/GenBank/DDBJ whole genome shotgun (WGS) entry which is preliminary data.</text>
</comment>
<sequence length="100" mass="11610">MDLNRGFSHQNSLHYNDGTQSYESINELRQRITEMKQLLDEKEAGKTRPDMRYSENVNREPTKDAVILNYVFGGVLVMLLGVAVWAFHSLFSAIRKKFMI</sequence>
<feature type="transmembrane region" description="Helical" evidence="1">
    <location>
        <begin position="67"/>
        <end position="91"/>
    </location>
</feature>
<evidence type="ECO:0000256" key="1">
    <source>
        <dbReference type="SAM" id="Phobius"/>
    </source>
</evidence>